<feature type="non-terminal residue" evidence="1">
    <location>
        <position position="1"/>
    </location>
</feature>
<proteinExistence type="predicted"/>
<dbReference type="Proteomes" id="UP000837857">
    <property type="component" value="Chromosome 11"/>
</dbReference>
<evidence type="ECO:0000313" key="1">
    <source>
        <dbReference type="EMBL" id="CAH2039856.1"/>
    </source>
</evidence>
<protein>
    <submittedName>
        <fullName evidence="1">Uncharacterized protein</fullName>
    </submittedName>
</protein>
<keyword evidence="2" id="KW-1185">Reference proteome</keyword>
<dbReference type="EMBL" id="OW152823">
    <property type="protein sequence ID" value="CAH2039856.1"/>
    <property type="molecule type" value="Genomic_DNA"/>
</dbReference>
<organism evidence="1 2">
    <name type="scientific">Iphiclides podalirius</name>
    <name type="common">scarce swallowtail</name>
    <dbReference type="NCBI Taxonomy" id="110791"/>
    <lineage>
        <taxon>Eukaryota</taxon>
        <taxon>Metazoa</taxon>
        <taxon>Ecdysozoa</taxon>
        <taxon>Arthropoda</taxon>
        <taxon>Hexapoda</taxon>
        <taxon>Insecta</taxon>
        <taxon>Pterygota</taxon>
        <taxon>Neoptera</taxon>
        <taxon>Endopterygota</taxon>
        <taxon>Lepidoptera</taxon>
        <taxon>Glossata</taxon>
        <taxon>Ditrysia</taxon>
        <taxon>Papilionoidea</taxon>
        <taxon>Papilionidae</taxon>
        <taxon>Papilioninae</taxon>
        <taxon>Iphiclides</taxon>
    </lineage>
</organism>
<reference evidence="1" key="1">
    <citation type="submission" date="2022-03" db="EMBL/GenBank/DDBJ databases">
        <authorList>
            <person name="Martin H S."/>
        </authorList>
    </citation>
    <scope>NUCLEOTIDE SEQUENCE</scope>
</reference>
<evidence type="ECO:0000313" key="2">
    <source>
        <dbReference type="Proteomes" id="UP000837857"/>
    </source>
</evidence>
<sequence>MPLAIQRLVKLDAMRSGSVGRRKLKPPRHYSSAESTMVLITTAVPRHLSPGPIVLRRCTRDLQSDTLLKEKSVFRPERRLLVKPPRRSAANRARRFAPLPSRFGATISNSNHPPHPALAIPCRRNSYEGFDC</sequence>
<accession>A0ABN8HSJ0</accession>
<gene>
    <name evidence="1" type="ORF">IPOD504_LOCUS2050</name>
</gene>
<name>A0ABN8HSJ0_9NEOP</name>